<feature type="transmembrane region" description="Helical" evidence="6">
    <location>
        <begin position="261"/>
        <end position="283"/>
    </location>
</feature>
<dbReference type="EMBL" id="LGKP01000005">
    <property type="protein sequence ID" value="KPL91432.1"/>
    <property type="molecule type" value="Genomic_DNA"/>
</dbReference>
<dbReference type="Proteomes" id="UP000050277">
    <property type="component" value="Unassembled WGS sequence"/>
</dbReference>
<name>A0A0P6YDA7_9CHLR</name>
<feature type="transmembrane region" description="Helical" evidence="6">
    <location>
        <begin position="334"/>
        <end position="353"/>
    </location>
</feature>
<reference evidence="7 8" key="1">
    <citation type="submission" date="2015-07" db="EMBL/GenBank/DDBJ databases">
        <title>Whole genome sequence of Herpetosiphon geysericola DSM 7119.</title>
        <authorList>
            <person name="Hemp J."/>
            <person name="Ward L.M."/>
            <person name="Pace L.A."/>
            <person name="Fischer W.W."/>
        </authorList>
    </citation>
    <scope>NUCLEOTIDE SEQUENCE [LARGE SCALE GENOMIC DNA]</scope>
    <source>
        <strain evidence="7 8">DSM 7119</strain>
    </source>
</reference>
<keyword evidence="3 6" id="KW-0812">Transmembrane</keyword>
<evidence type="ECO:0000256" key="4">
    <source>
        <dbReference type="ARBA" id="ARBA00022989"/>
    </source>
</evidence>
<evidence type="ECO:0000256" key="3">
    <source>
        <dbReference type="ARBA" id="ARBA00022692"/>
    </source>
</evidence>
<dbReference type="PATRIC" id="fig|70996.4.peg.1257"/>
<dbReference type="InterPro" id="IPR050495">
    <property type="entry name" value="ATG22/LtaA_families"/>
</dbReference>
<accession>A0A0P6YDA7</accession>
<sequence length="465" mass="50408">MADLVPSTASAHPVNDRREIAGWRLYDWANSGFTTTVIAALFGPFLGALAKEAVGDNGTVLNLGIYTVTAESLYPDAVSLSVLLQFLFLPLLGALADYTNIKKQLLMFFCLLGAAATTILFIATPATYLFAALAFVVANLSFGASIVFYNAFLNEITTEDMRDKVSSQGFAFGYIGGGVLLAINLALVTFAEKIGLTTAMAVRISLASAGLWWGIFGYFGIKRLKNRAASRKVPAGQHYLTVSMRELWTTFRELKRLPQTLRFLIAYLLYNDGIQTVIGMSAVFLSNELFLAKGLPEDDSQSFLLGLVLMIQFVAFGGALGFERISRKVGTKKAILISLFIWTGVIVYAYALLDSVLQAWFMGAAIALVLGGSQSLSRALFSRMIPHGREAGFYGIYEISERGTSWIGPFIFARVVAETGSYRQAILSLIVLFVGGIVILLLTNTTKAIHDAGNQLPEEAAATHS</sequence>
<dbReference type="PANTHER" id="PTHR23519:SF1">
    <property type="entry name" value="AUTOPHAGY-RELATED PROTEIN 22"/>
    <property type="match status" value="1"/>
</dbReference>
<dbReference type="RefSeq" id="WP_054532727.1">
    <property type="nucleotide sequence ID" value="NZ_LGKP01000005.1"/>
</dbReference>
<dbReference type="AlphaFoldDB" id="A0A0P6YDA7"/>
<comment type="caution">
    <text evidence="7">The sequence shown here is derived from an EMBL/GenBank/DDBJ whole genome shotgun (WGS) entry which is preliminary data.</text>
</comment>
<keyword evidence="5 6" id="KW-0472">Membrane</keyword>
<evidence type="ECO:0000313" key="7">
    <source>
        <dbReference type="EMBL" id="KPL91432.1"/>
    </source>
</evidence>
<dbReference type="GO" id="GO:0012505">
    <property type="term" value="C:endomembrane system"/>
    <property type="evidence" value="ECO:0007669"/>
    <property type="project" value="UniProtKB-SubCell"/>
</dbReference>
<feature type="transmembrane region" description="Helical" evidence="6">
    <location>
        <begin position="105"/>
        <end position="123"/>
    </location>
</feature>
<evidence type="ECO:0000256" key="1">
    <source>
        <dbReference type="ARBA" id="ARBA00004127"/>
    </source>
</evidence>
<keyword evidence="4 6" id="KW-1133">Transmembrane helix</keyword>
<feature type="transmembrane region" description="Helical" evidence="6">
    <location>
        <begin position="77"/>
        <end position="98"/>
    </location>
</feature>
<evidence type="ECO:0000256" key="5">
    <source>
        <dbReference type="ARBA" id="ARBA00023136"/>
    </source>
</evidence>
<evidence type="ECO:0000256" key="2">
    <source>
        <dbReference type="ARBA" id="ARBA00022448"/>
    </source>
</evidence>
<evidence type="ECO:0000256" key="6">
    <source>
        <dbReference type="SAM" id="Phobius"/>
    </source>
</evidence>
<feature type="transmembrane region" description="Helical" evidence="6">
    <location>
        <begin position="200"/>
        <end position="221"/>
    </location>
</feature>
<feature type="transmembrane region" description="Helical" evidence="6">
    <location>
        <begin position="303"/>
        <end position="322"/>
    </location>
</feature>
<feature type="transmembrane region" description="Helical" evidence="6">
    <location>
        <begin position="129"/>
        <end position="149"/>
    </location>
</feature>
<keyword evidence="8" id="KW-1185">Reference proteome</keyword>
<evidence type="ECO:0000313" key="8">
    <source>
        <dbReference type="Proteomes" id="UP000050277"/>
    </source>
</evidence>
<dbReference type="Gene3D" id="1.20.1250.20">
    <property type="entry name" value="MFS general substrate transporter like domains"/>
    <property type="match status" value="1"/>
</dbReference>
<dbReference type="PANTHER" id="PTHR23519">
    <property type="entry name" value="AUTOPHAGY-RELATED PROTEIN 22"/>
    <property type="match status" value="1"/>
</dbReference>
<dbReference type="STRING" id="70996.SE18_01900"/>
<dbReference type="InterPro" id="IPR024671">
    <property type="entry name" value="Atg22-like"/>
</dbReference>
<organism evidence="7 8">
    <name type="scientific">Herpetosiphon geysericola</name>
    <dbReference type="NCBI Taxonomy" id="70996"/>
    <lineage>
        <taxon>Bacteria</taxon>
        <taxon>Bacillati</taxon>
        <taxon>Chloroflexota</taxon>
        <taxon>Chloroflexia</taxon>
        <taxon>Herpetosiphonales</taxon>
        <taxon>Herpetosiphonaceae</taxon>
        <taxon>Herpetosiphon</taxon>
    </lineage>
</organism>
<feature type="transmembrane region" description="Helical" evidence="6">
    <location>
        <begin position="425"/>
        <end position="443"/>
    </location>
</feature>
<dbReference type="Pfam" id="PF11700">
    <property type="entry name" value="ATG22"/>
    <property type="match status" value="1"/>
</dbReference>
<feature type="transmembrane region" description="Helical" evidence="6">
    <location>
        <begin position="170"/>
        <end position="188"/>
    </location>
</feature>
<protein>
    <submittedName>
        <fullName evidence="7">MFS transporter</fullName>
    </submittedName>
</protein>
<keyword evidence="2" id="KW-0813">Transport</keyword>
<dbReference type="SUPFAM" id="SSF103473">
    <property type="entry name" value="MFS general substrate transporter"/>
    <property type="match status" value="1"/>
</dbReference>
<comment type="subcellular location">
    <subcellularLocation>
        <location evidence="1">Endomembrane system</location>
        <topology evidence="1">Multi-pass membrane protein</topology>
    </subcellularLocation>
</comment>
<proteinExistence type="predicted"/>
<dbReference type="OrthoDB" id="9768783at2"/>
<dbReference type="InterPro" id="IPR036259">
    <property type="entry name" value="MFS_trans_sf"/>
</dbReference>
<gene>
    <name evidence="7" type="ORF">SE18_01900</name>
</gene>